<gene>
    <name evidence="1" type="ORF">KC19_5G152700</name>
</gene>
<comment type="caution">
    <text evidence="1">The sequence shown here is derived from an EMBL/GenBank/DDBJ whole genome shotgun (WGS) entry which is preliminary data.</text>
</comment>
<protein>
    <submittedName>
        <fullName evidence="1">Uncharacterized protein</fullName>
    </submittedName>
</protein>
<reference evidence="1" key="1">
    <citation type="submission" date="2020-06" db="EMBL/GenBank/DDBJ databases">
        <title>WGS assembly of Ceratodon purpureus strain R40.</title>
        <authorList>
            <person name="Carey S.B."/>
            <person name="Jenkins J."/>
            <person name="Shu S."/>
            <person name="Lovell J.T."/>
            <person name="Sreedasyam A."/>
            <person name="Maumus F."/>
            <person name="Tiley G.P."/>
            <person name="Fernandez-Pozo N."/>
            <person name="Barry K."/>
            <person name="Chen C."/>
            <person name="Wang M."/>
            <person name="Lipzen A."/>
            <person name="Daum C."/>
            <person name="Saski C.A."/>
            <person name="Payton A.C."/>
            <person name="Mcbreen J.C."/>
            <person name="Conrad R.E."/>
            <person name="Kollar L.M."/>
            <person name="Olsson S."/>
            <person name="Huttunen S."/>
            <person name="Landis J.B."/>
            <person name="Wickett N.J."/>
            <person name="Johnson M.G."/>
            <person name="Rensing S.A."/>
            <person name="Grimwood J."/>
            <person name="Schmutz J."/>
            <person name="Mcdaniel S.F."/>
        </authorList>
    </citation>
    <scope>NUCLEOTIDE SEQUENCE</scope>
    <source>
        <strain evidence="1">R40</strain>
    </source>
</reference>
<dbReference type="AlphaFoldDB" id="A0A8T0I1R7"/>
<dbReference type="EMBL" id="CM026425">
    <property type="protein sequence ID" value="KAG0577390.1"/>
    <property type="molecule type" value="Genomic_DNA"/>
</dbReference>
<keyword evidence="2" id="KW-1185">Reference proteome</keyword>
<proteinExistence type="predicted"/>
<evidence type="ECO:0000313" key="1">
    <source>
        <dbReference type="EMBL" id="KAG0577390.1"/>
    </source>
</evidence>
<dbReference type="Proteomes" id="UP000822688">
    <property type="component" value="Chromosome 5"/>
</dbReference>
<name>A0A8T0I1R7_CERPU</name>
<organism evidence="1 2">
    <name type="scientific">Ceratodon purpureus</name>
    <name type="common">Fire moss</name>
    <name type="synonym">Dicranum purpureum</name>
    <dbReference type="NCBI Taxonomy" id="3225"/>
    <lineage>
        <taxon>Eukaryota</taxon>
        <taxon>Viridiplantae</taxon>
        <taxon>Streptophyta</taxon>
        <taxon>Embryophyta</taxon>
        <taxon>Bryophyta</taxon>
        <taxon>Bryophytina</taxon>
        <taxon>Bryopsida</taxon>
        <taxon>Dicranidae</taxon>
        <taxon>Pseudoditrichales</taxon>
        <taxon>Ditrichaceae</taxon>
        <taxon>Ceratodon</taxon>
    </lineage>
</organism>
<sequence length="169" mass="18980">MFKNTDEAAGFVKADCQSYCLASISNLPEVHALNSHVLYFQMASRSIHPISQTGLETLKLAMEKDSDKLAWAYSHLRGVCSGLTSSQLELPVFLFVKDYDTIDLRAFKKQKYSIGSKNHKDQSPLVHQGVLLLSLNESIYSNRDSVEDSFCFAKAKEDFYNNISEKAEA</sequence>
<accession>A0A8T0I1R7</accession>
<evidence type="ECO:0000313" key="2">
    <source>
        <dbReference type="Proteomes" id="UP000822688"/>
    </source>
</evidence>